<dbReference type="OrthoDB" id="2003397at2"/>
<keyword evidence="1" id="KW-1133">Transmembrane helix</keyword>
<proteinExistence type="predicted"/>
<protein>
    <submittedName>
        <fullName evidence="2">Uncharacterized protein</fullName>
    </submittedName>
</protein>
<evidence type="ECO:0000256" key="1">
    <source>
        <dbReference type="SAM" id="Phobius"/>
    </source>
</evidence>
<feature type="transmembrane region" description="Helical" evidence="1">
    <location>
        <begin position="193"/>
        <end position="212"/>
    </location>
</feature>
<dbReference type="AlphaFoldDB" id="A0A1G5AJB4"/>
<dbReference type="Proteomes" id="UP000183047">
    <property type="component" value="Unassembled WGS sequence"/>
</dbReference>
<evidence type="ECO:0000313" key="3">
    <source>
        <dbReference type="Proteomes" id="UP000183047"/>
    </source>
</evidence>
<keyword evidence="3" id="KW-1185">Reference proteome</keyword>
<keyword evidence="1" id="KW-0812">Transmembrane</keyword>
<gene>
    <name evidence="2" type="ORF">SAMN02910451_00298</name>
</gene>
<dbReference type="EMBL" id="FMUR01000003">
    <property type="protein sequence ID" value="SCX77979.1"/>
    <property type="molecule type" value="Genomic_DNA"/>
</dbReference>
<keyword evidence="1" id="KW-0472">Membrane</keyword>
<reference evidence="3" key="1">
    <citation type="submission" date="2016-10" db="EMBL/GenBank/DDBJ databases">
        <authorList>
            <person name="Varghese N."/>
            <person name="Submissions S."/>
        </authorList>
    </citation>
    <scope>NUCLEOTIDE SEQUENCE [LARGE SCALE GENOMIC DNA]</scope>
    <source>
        <strain evidence="3">XBD2006</strain>
    </source>
</reference>
<dbReference type="RefSeq" id="WP_074461119.1">
    <property type="nucleotide sequence ID" value="NZ_FMUR01000003.1"/>
</dbReference>
<evidence type="ECO:0000313" key="2">
    <source>
        <dbReference type="EMBL" id="SCX77979.1"/>
    </source>
</evidence>
<accession>A0A1G5AJB4</accession>
<name>A0A1G5AJB4_9FIRM</name>
<sequence>MHETTQITYELGTVNIILNSESRNGQDAPDFHFTDYDQLLCSCFTPKELEQIAEGESAELTFNLIMDDSYNGGLIDSHLSNFAEIPGKIFEGLTKGAYMSLDVQKSLGNNEQSELEMFYENIDFQLDIPISLIKENREYFIYIDFMGSTELFEDIDKEIETISINTNAIGSSLLLYKEMPRIANAKINYDNVYGGKTQYLCVIGIIALILLWKRIDFLHKKE</sequence>
<organism evidence="2 3">
    <name type="scientific">Butyrivibrio hungatei</name>
    <dbReference type="NCBI Taxonomy" id="185008"/>
    <lineage>
        <taxon>Bacteria</taxon>
        <taxon>Bacillati</taxon>
        <taxon>Bacillota</taxon>
        <taxon>Clostridia</taxon>
        <taxon>Lachnospirales</taxon>
        <taxon>Lachnospiraceae</taxon>
        <taxon>Butyrivibrio</taxon>
    </lineage>
</organism>